<name>A0A4R8W778_9MICO</name>
<sequence>MGESTVAGGSLGISRESRGLAMVVLFAAYEKLVHSLARELLETAATYRGKRKNLAPGIRLLSISGALSSVQSASKKNLWSKCGPKVSEHLELPASTLDTAIFPDDGSFMDESQITLFCEVFAISGWAATLGKAFFLLQEVREGRNAVAHGRMTAEEVGKSKTFGDTINKIGDWDEGWNRFLDSVEALGSARSHFVAA</sequence>
<evidence type="ECO:0008006" key="3">
    <source>
        <dbReference type="Google" id="ProtNLM"/>
    </source>
</evidence>
<dbReference type="EMBL" id="SOFL01000033">
    <property type="protein sequence ID" value="TFC01623.1"/>
    <property type="molecule type" value="Genomic_DNA"/>
</dbReference>
<keyword evidence="2" id="KW-1185">Reference proteome</keyword>
<dbReference type="RefSeq" id="WP_134453725.1">
    <property type="nucleotide sequence ID" value="NZ_SOFL01000033.1"/>
</dbReference>
<evidence type="ECO:0000313" key="2">
    <source>
        <dbReference type="Proteomes" id="UP000297907"/>
    </source>
</evidence>
<reference evidence="1 2" key="1">
    <citation type="submission" date="2019-03" db="EMBL/GenBank/DDBJ databases">
        <title>Genomics of glacier-inhabiting Cryobacterium strains.</title>
        <authorList>
            <person name="Liu Q."/>
            <person name="Xin Y.-H."/>
        </authorList>
    </citation>
    <scope>NUCLEOTIDE SEQUENCE [LARGE SCALE GENOMIC DNA]</scope>
    <source>
        <strain evidence="1 2">RHLS22-1</strain>
    </source>
</reference>
<accession>A0A4R8W778</accession>
<evidence type="ECO:0000313" key="1">
    <source>
        <dbReference type="EMBL" id="TFC01623.1"/>
    </source>
</evidence>
<dbReference type="OrthoDB" id="5193740at2"/>
<dbReference type="Proteomes" id="UP000297907">
    <property type="component" value="Unassembled WGS sequence"/>
</dbReference>
<comment type="caution">
    <text evidence="1">The sequence shown here is derived from an EMBL/GenBank/DDBJ whole genome shotgun (WGS) entry which is preliminary data.</text>
</comment>
<protein>
    <recommendedName>
        <fullName evidence="3">RiboL-PSP-HEPN domain-containing protein</fullName>
    </recommendedName>
</protein>
<dbReference type="AlphaFoldDB" id="A0A4R8W778"/>
<organism evidence="1 2">
    <name type="scientific">Cryobacterium adonitolivorans</name>
    <dbReference type="NCBI Taxonomy" id="1259189"/>
    <lineage>
        <taxon>Bacteria</taxon>
        <taxon>Bacillati</taxon>
        <taxon>Actinomycetota</taxon>
        <taxon>Actinomycetes</taxon>
        <taxon>Micrococcales</taxon>
        <taxon>Microbacteriaceae</taxon>
        <taxon>Cryobacterium</taxon>
    </lineage>
</organism>
<proteinExistence type="predicted"/>
<gene>
    <name evidence="1" type="ORF">E3O42_09620</name>
</gene>